<dbReference type="Pfam" id="PF08757">
    <property type="entry name" value="CotH"/>
    <property type="match status" value="1"/>
</dbReference>
<dbReference type="Gene3D" id="2.60.40.1260">
    <property type="entry name" value="Lamin Tail domain"/>
    <property type="match status" value="1"/>
</dbReference>
<evidence type="ECO:0000313" key="3">
    <source>
        <dbReference type="EMBL" id="KAF5838031.1"/>
    </source>
</evidence>
<proteinExistence type="predicted"/>
<dbReference type="InterPro" id="IPR036415">
    <property type="entry name" value="Lamin_tail_dom_sf"/>
</dbReference>
<reference evidence="3" key="1">
    <citation type="submission" date="2017-08" db="EMBL/GenBank/DDBJ databases">
        <authorList>
            <person name="Polle J.E."/>
            <person name="Barry K."/>
            <person name="Cushman J."/>
            <person name="Schmutz J."/>
            <person name="Tran D."/>
            <person name="Hathwaick L.T."/>
            <person name="Yim W.C."/>
            <person name="Jenkins J."/>
            <person name="Mckie-Krisberg Z.M."/>
            <person name="Prochnik S."/>
            <person name="Lindquist E."/>
            <person name="Dockter R.B."/>
            <person name="Adam C."/>
            <person name="Molina H."/>
            <person name="Bunkerborg J."/>
            <person name="Jin E."/>
            <person name="Buchheim M."/>
            <person name="Magnuson J."/>
        </authorList>
    </citation>
    <scope>NUCLEOTIDE SEQUENCE</scope>
    <source>
        <strain evidence="3">CCAP 19/18</strain>
    </source>
</reference>
<name>A0ABQ7GTT9_DUNSA</name>
<dbReference type="SUPFAM" id="SSF74853">
    <property type="entry name" value="Lamin A/C globular tail domain"/>
    <property type="match status" value="1"/>
</dbReference>
<comment type="caution">
    <text evidence="3">The sequence shown here is derived from an EMBL/GenBank/DDBJ whole genome shotgun (WGS) entry which is preliminary data.</text>
</comment>
<dbReference type="PROSITE" id="PS51841">
    <property type="entry name" value="LTD"/>
    <property type="match status" value="1"/>
</dbReference>
<evidence type="ECO:0000259" key="2">
    <source>
        <dbReference type="PROSITE" id="PS51841"/>
    </source>
</evidence>
<dbReference type="Proteomes" id="UP000815325">
    <property type="component" value="Unassembled WGS sequence"/>
</dbReference>
<dbReference type="InterPro" id="IPR001322">
    <property type="entry name" value="Lamin_tail_dom"/>
</dbReference>
<keyword evidence="4" id="KW-1185">Reference proteome</keyword>
<feature type="domain" description="LTD" evidence="2">
    <location>
        <begin position="496"/>
        <end position="612"/>
    </location>
</feature>
<accession>A0ABQ7GTT9</accession>
<sequence>MMNRYSGYPEGSTSVKGSSNNKIVFMGQEYEGVFVSRRGQSSLSWPKPKLKFSLPFGKTFKYADDAPPVTKFGLQSHYFELGERSYMKDLLGVKVLAESGVPVSNTFHLDVRLNGEFFGLFSFVEMIDLTFLQRVGLAPPVPPLPYCAAELANLRWDILEEELPDMFELRYPRDREWDDSVSKGSNYRSSSEWAGLADLTKGLAGGGETRRSQYVMENLALPSIINEMAAQAVILNMDRCTKNFFMYLNPKTEQWHRIPWDLDGSLGQSNGLGGVTGNQYCVLACEQWNSPLYCDSEHSQDQQVDTPYGPVTVTMNWASPWQHSSGRIGRRSMLQTNAVPLPEPQTLDNLLFIPKQFPEPEGWDKPDRDTTGKSSLTGAPGTYNHLTDAVLDVPATRAMYLRRLRTLAEIFLSPGGRLEQLAEEIYIKISRLAELDAEKWNTGIRVEAGFIQITKEFVPARRHLLLDVYGPRGSYPLLPSAQPQGYKRMLFLQSSNTVTPRKGQTGDKQQSRVAYVQVYNPSNADSVDMSSWQIHCEAGGEDHMAFVFEPGTVLPPSSSVYVAQDIYGFRASGKVPAGALVVGPLGWFGQQDINKTVIHLTDSTGVHIDKLS</sequence>
<dbReference type="PANTHER" id="PTHR40050">
    <property type="entry name" value="INNER SPORE COAT PROTEIN H"/>
    <property type="match status" value="1"/>
</dbReference>
<feature type="region of interest" description="Disordered" evidence="1">
    <location>
        <begin position="358"/>
        <end position="379"/>
    </location>
</feature>
<organism evidence="3 4">
    <name type="scientific">Dunaliella salina</name>
    <name type="common">Green alga</name>
    <name type="synonym">Protococcus salinus</name>
    <dbReference type="NCBI Taxonomy" id="3046"/>
    <lineage>
        <taxon>Eukaryota</taxon>
        <taxon>Viridiplantae</taxon>
        <taxon>Chlorophyta</taxon>
        <taxon>core chlorophytes</taxon>
        <taxon>Chlorophyceae</taxon>
        <taxon>CS clade</taxon>
        <taxon>Chlamydomonadales</taxon>
        <taxon>Dunaliellaceae</taxon>
        <taxon>Dunaliella</taxon>
    </lineage>
</organism>
<dbReference type="InterPro" id="IPR014867">
    <property type="entry name" value="Spore_coat_CotH_CotH2/3/7"/>
</dbReference>
<feature type="compositionally biased region" description="Basic and acidic residues" evidence="1">
    <location>
        <begin position="362"/>
        <end position="371"/>
    </location>
</feature>
<gene>
    <name evidence="3" type="ORF">DUNSADRAFT_3518</name>
</gene>
<dbReference type="EMBL" id="MU069594">
    <property type="protein sequence ID" value="KAF5838031.1"/>
    <property type="molecule type" value="Genomic_DNA"/>
</dbReference>
<evidence type="ECO:0000256" key="1">
    <source>
        <dbReference type="SAM" id="MobiDB-lite"/>
    </source>
</evidence>
<protein>
    <submittedName>
        <fullName evidence="3">Coth protein-domain-containing protein</fullName>
    </submittedName>
</protein>
<evidence type="ECO:0000313" key="4">
    <source>
        <dbReference type="Proteomes" id="UP000815325"/>
    </source>
</evidence>
<dbReference type="PANTHER" id="PTHR40050:SF1">
    <property type="entry name" value="INNER SPORE COAT PROTEIN H"/>
    <property type="match status" value="1"/>
</dbReference>